<dbReference type="Proteomes" id="UP000625711">
    <property type="component" value="Unassembled WGS sequence"/>
</dbReference>
<dbReference type="EMBL" id="JAACXV010000375">
    <property type="protein sequence ID" value="KAF7279103.1"/>
    <property type="molecule type" value="Genomic_DNA"/>
</dbReference>
<sequence length="200" mass="22810">MGPAQFRLHGRVSSDGDTPGFCSESVLPACPVVALYRGFRDLRHESRTHQIIRPDESVHVLGYVRRLDDVVFHDDVLCGSPSGVPSQFHPVADVYHCNVVYLRHRYRSVFHHDRHVDVGMHRGYLSSGDHTGFSDVVRHHSMVVHPLLRVRHSIGLWDCHHDSIPLHLFPRLVVGLFRPSHRPFSDVTRIKINSSPECLD</sequence>
<organism evidence="1 2">
    <name type="scientific">Rhynchophorus ferrugineus</name>
    <name type="common">Red palm weevil</name>
    <name type="synonym">Curculio ferrugineus</name>
    <dbReference type="NCBI Taxonomy" id="354439"/>
    <lineage>
        <taxon>Eukaryota</taxon>
        <taxon>Metazoa</taxon>
        <taxon>Ecdysozoa</taxon>
        <taxon>Arthropoda</taxon>
        <taxon>Hexapoda</taxon>
        <taxon>Insecta</taxon>
        <taxon>Pterygota</taxon>
        <taxon>Neoptera</taxon>
        <taxon>Endopterygota</taxon>
        <taxon>Coleoptera</taxon>
        <taxon>Polyphaga</taxon>
        <taxon>Cucujiformia</taxon>
        <taxon>Curculionidae</taxon>
        <taxon>Dryophthorinae</taxon>
        <taxon>Rhynchophorus</taxon>
    </lineage>
</organism>
<evidence type="ECO:0000313" key="2">
    <source>
        <dbReference type="Proteomes" id="UP000625711"/>
    </source>
</evidence>
<keyword evidence="2" id="KW-1185">Reference proteome</keyword>
<name>A0A834MCW1_RHYFE</name>
<accession>A0A834MCW1</accession>
<comment type="caution">
    <text evidence="1">The sequence shown here is derived from an EMBL/GenBank/DDBJ whole genome shotgun (WGS) entry which is preliminary data.</text>
</comment>
<proteinExistence type="predicted"/>
<evidence type="ECO:0000313" key="1">
    <source>
        <dbReference type="EMBL" id="KAF7279103.1"/>
    </source>
</evidence>
<dbReference type="AlphaFoldDB" id="A0A834MCW1"/>
<gene>
    <name evidence="1" type="ORF">GWI33_007616</name>
</gene>
<protein>
    <submittedName>
        <fullName evidence="1">Uncharacterized protein</fullName>
    </submittedName>
</protein>
<reference evidence="1" key="1">
    <citation type="submission" date="2020-08" db="EMBL/GenBank/DDBJ databases">
        <title>Genome sequencing and assembly of the red palm weevil Rhynchophorus ferrugineus.</title>
        <authorList>
            <person name="Dias G.B."/>
            <person name="Bergman C.M."/>
            <person name="Manee M."/>
        </authorList>
    </citation>
    <scope>NUCLEOTIDE SEQUENCE</scope>
    <source>
        <strain evidence="1">AA-2017</strain>
        <tissue evidence="1">Whole larva</tissue>
    </source>
</reference>